<organism evidence="2 3">
    <name type="scientific">Leptospira noguchii str. 2001034031</name>
    <dbReference type="NCBI Taxonomy" id="1193053"/>
    <lineage>
        <taxon>Bacteria</taxon>
        <taxon>Pseudomonadati</taxon>
        <taxon>Spirochaetota</taxon>
        <taxon>Spirochaetia</taxon>
        <taxon>Leptospirales</taxon>
        <taxon>Leptospiraceae</taxon>
        <taxon>Leptospira</taxon>
    </lineage>
</organism>
<evidence type="ECO:0000313" key="3">
    <source>
        <dbReference type="Proteomes" id="UP000012138"/>
    </source>
</evidence>
<name>M6Y7R3_9LEPT</name>
<gene>
    <name evidence="2" type="ORF">LEP1GSC024_4560</name>
</gene>
<keyword evidence="1" id="KW-0472">Membrane</keyword>
<evidence type="ECO:0000256" key="1">
    <source>
        <dbReference type="SAM" id="Phobius"/>
    </source>
</evidence>
<keyword evidence="1" id="KW-1133">Transmembrane helix</keyword>
<accession>M6Y7R3</accession>
<feature type="transmembrane region" description="Helical" evidence="1">
    <location>
        <begin position="19"/>
        <end position="36"/>
    </location>
</feature>
<reference evidence="2 3" key="1">
    <citation type="submission" date="2013-01" db="EMBL/GenBank/DDBJ databases">
        <authorList>
            <person name="Harkins D.M."/>
            <person name="Durkin A.S."/>
            <person name="Brinkac L.M."/>
            <person name="Haft D.H."/>
            <person name="Selengut J.D."/>
            <person name="Sanka R."/>
            <person name="DePew J."/>
            <person name="Purushe J."/>
            <person name="Whelen A.C."/>
            <person name="Vinetz J.M."/>
            <person name="Sutton G.G."/>
            <person name="Nierman W.C."/>
            <person name="Fouts D.E."/>
        </authorList>
    </citation>
    <scope>NUCLEOTIDE SEQUENCE [LARGE SCALE GENOMIC DNA]</scope>
    <source>
        <strain evidence="2 3">2001034031</strain>
    </source>
</reference>
<protein>
    <submittedName>
        <fullName evidence="2">Uncharacterized protein</fullName>
    </submittedName>
</protein>
<comment type="caution">
    <text evidence="2">The sequence shown here is derived from an EMBL/GenBank/DDBJ whole genome shotgun (WGS) entry which is preliminary data.</text>
</comment>
<sequence>MKQNEIDFQHPSARDQIRFYSLVVIAGILMIVSYQFRLSSYYLGWFAFFISAFSVAGNDAVQTVGTFIESKKTFIGF</sequence>
<dbReference type="Proteomes" id="UP000012138">
    <property type="component" value="Unassembled WGS sequence"/>
</dbReference>
<evidence type="ECO:0000313" key="2">
    <source>
        <dbReference type="EMBL" id="EMO90372.1"/>
    </source>
</evidence>
<feature type="transmembrane region" description="Helical" evidence="1">
    <location>
        <begin position="42"/>
        <end position="61"/>
    </location>
</feature>
<dbReference type="EMBL" id="AKXB02000047">
    <property type="protein sequence ID" value="EMO90372.1"/>
    <property type="molecule type" value="Genomic_DNA"/>
</dbReference>
<keyword evidence="1" id="KW-0812">Transmembrane</keyword>
<dbReference type="AlphaFoldDB" id="M6Y7R3"/>
<proteinExistence type="predicted"/>